<dbReference type="EMBL" id="BAHD01000024">
    <property type="protein sequence ID" value="GAB95621.1"/>
    <property type="molecule type" value="Genomic_DNA"/>
</dbReference>
<dbReference type="eggNOG" id="COG4779">
    <property type="taxonomic scope" value="Bacteria"/>
</dbReference>
<dbReference type="Pfam" id="PF01032">
    <property type="entry name" value="FecCD"/>
    <property type="match status" value="1"/>
</dbReference>
<comment type="caution">
    <text evidence="9">The sequence shown here is derived from an EMBL/GenBank/DDBJ whole genome shotgun (WGS) entry which is preliminary data.</text>
</comment>
<dbReference type="STRING" id="1184609.KILIM_024_00310"/>
<dbReference type="PANTHER" id="PTHR30472">
    <property type="entry name" value="FERRIC ENTEROBACTIN TRANSPORT SYSTEM PERMEASE PROTEIN"/>
    <property type="match status" value="1"/>
</dbReference>
<keyword evidence="7 8" id="KW-0472">Membrane</keyword>
<feature type="transmembrane region" description="Helical" evidence="8">
    <location>
        <begin position="86"/>
        <end position="106"/>
    </location>
</feature>
<feature type="transmembrane region" description="Helical" evidence="8">
    <location>
        <begin position="298"/>
        <end position="316"/>
    </location>
</feature>
<feature type="transmembrane region" description="Helical" evidence="8">
    <location>
        <begin position="328"/>
        <end position="348"/>
    </location>
</feature>
<dbReference type="GO" id="GO:0005886">
    <property type="term" value="C:plasma membrane"/>
    <property type="evidence" value="ECO:0007669"/>
    <property type="project" value="UniProtKB-SubCell"/>
</dbReference>
<protein>
    <submittedName>
        <fullName evidence="9">Putative ABC transporter permease protein</fullName>
    </submittedName>
</protein>
<dbReference type="AlphaFoldDB" id="K6WP70"/>
<organism evidence="9 10">
    <name type="scientific">Kineosphaera limosa NBRC 100340</name>
    <dbReference type="NCBI Taxonomy" id="1184609"/>
    <lineage>
        <taxon>Bacteria</taxon>
        <taxon>Bacillati</taxon>
        <taxon>Actinomycetota</taxon>
        <taxon>Actinomycetes</taxon>
        <taxon>Micrococcales</taxon>
        <taxon>Dermatophilaceae</taxon>
        <taxon>Kineosphaera</taxon>
    </lineage>
</organism>
<dbReference type="RefSeq" id="WP_006592153.1">
    <property type="nucleotide sequence ID" value="NZ_BAHD01000024.1"/>
</dbReference>
<dbReference type="OrthoDB" id="4455417at2"/>
<keyword evidence="5 8" id="KW-0812">Transmembrane</keyword>
<dbReference type="PANTHER" id="PTHR30472:SF24">
    <property type="entry name" value="FERRIC ENTEROBACTIN TRANSPORT SYSTEM PERMEASE PROTEIN FEPG"/>
    <property type="match status" value="1"/>
</dbReference>
<dbReference type="Gene3D" id="1.10.3470.10">
    <property type="entry name" value="ABC transporter involved in vitamin B12 uptake, BtuC"/>
    <property type="match status" value="1"/>
</dbReference>
<dbReference type="SUPFAM" id="SSF81345">
    <property type="entry name" value="ABC transporter involved in vitamin B12 uptake, BtuC"/>
    <property type="match status" value="1"/>
</dbReference>
<evidence type="ECO:0000313" key="10">
    <source>
        <dbReference type="Proteomes" id="UP000008366"/>
    </source>
</evidence>
<accession>K6WP70</accession>
<evidence type="ECO:0000256" key="7">
    <source>
        <dbReference type="ARBA" id="ARBA00023136"/>
    </source>
</evidence>
<sequence>MSAAQTAAPTPVYSPQVARLGRLAVRVDRRSTWVCVVLLAIACGTGVVALAGGEFPLTIRQVVGALTGTETELAQTVVLQWRLPRVVTAIVFGAALGASGAVFQSLTNNPLGSPDIVGLNTGAYTGALVVIVLLGGSFALVAGGALVGGLVTTLAVYLLAGRGGGAAGLRLIIVGIGVGATLTAVNHWIILRADLETAMSAAVWGAGSLNGVRWEQAVPAIAVLLPVLALTALAAGHMRMLELGDDAALALGVRVERTRLALLVLSVTLTAGATAVAGPIAFVSLAAPQLAIRLTRSAGMAILPAACMGAALLVAADLAAQRAFAPTQVPVGVMTVSAGGIYLIWLLIREARR</sequence>
<evidence type="ECO:0000256" key="1">
    <source>
        <dbReference type="ARBA" id="ARBA00004651"/>
    </source>
</evidence>
<feature type="transmembrane region" description="Helical" evidence="8">
    <location>
        <begin position="126"/>
        <end position="159"/>
    </location>
</feature>
<keyword evidence="10" id="KW-1185">Reference proteome</keyword>
<comment type="similarity">
    <text evidence="2">Belongs to the binding-protein-dependent transport system permease family. FecCD subfamily.</text>
</comment>
<dbReference type="InterPro" id="IPR000522">
    <property type="entry name" value="ABC_transptr_permease_BtuC"/>
</dbReference>
<evidence type="ECO:0000256" key="6">
    <source>
        <dbReference type="ARBA" id="ARBA00022989"/>
    </source>
</evidence>
<dbReference type="CDD" id="cd06550">
    <property type="entry name" value="TM_ABC_iron-siderophores_like"/>
    <property type="match status" value="1"/>
</dbReference>
<keyword evidence="6 8" id="KW-1133">Transmembrane helix</keyword>
<keyword evidence="3" id="KW-0813">Transport</keyword>
<reference evidence="9 10" key="1">
    <citation type="submission" date="2012-08" db="EMBL/GenBank/DDBJ databases">
        <title>Whole genome shotgun sequence of Kineosphaera limosa NBRC 100340.</title>
        <authorList>
            <person name="Yoshida I."/>
            <person name="Isaki S."/>
            <person name="Hosoyama A."/>
            <person name="Tsuchikane K."/>
            <person name="Katsumata H."/>
            <person name="Ando Y."/>
            <person name="Ohji S."/>
            <person name="Hamada M."/>
            <person name="Tamura T."/>
            <person name="Yamazoe A."/>
            <person name="Yamazaki S."/>
            <person name="Fujita N."/>
        </authorList>
    </citation>
    <scope>NUCLEOTIDE SEQUENCE [LARGE SCALE GENOMIC DNA]</scope>
    <source>
        <strain evidence="9 10">NBRC 100340</strain>
    </source>
</reference>
<feature type="transmembrane region" description="Helical" evidence="8">
    <location>
        <begin position="31"/>
        <end position="51"/>
    </location>
</feature>
<keyword evidence="4" id="KW-1003">Cell membrane</keyword>
<proteinExistence type="inferred from homology"/>
<feature type="transmembrane region" description="Helical" evidence="8">
    <location>
        <begin position="260"/>
        <end position="286"/>
    </location>
</feature>
<feature type="transmembrane region" description="Helical" evidence="8">
    <location>
        <begin position="221"/>
        <end position="240"/>
    </location>
</feature>
<dbReference type="GO" id="GO:0022857">
    <property type="term" value="F:transmembrane transporter activity"/>
    <property type="evidence" value="ECO:0007669"/>
    <property type="project" value="InterPro"/>
</dbReference>
<name>K6WP70_9MICO</name>
<evidence type="ECO:0000256" key="3">
    <source>
        <dbReference type="ARBA" id="ARBA00022448"/>
    </source>
</evidence>
<evidence type="ECO:0000256" key="8">
    <source>
        <dbReference type="SAM" id="Phobius"/>
    </source>
</evidence>
<dbReference type="Proteomes" id="UP000008366">
    <property type="component" value="Unassembled WGS sequence"/>
</dbReference>
<dbReference type="InterPro" id="IPR037294">
    <property type="entry name" value="ABC_BtuC-like"/>
</dbReference>
<evidence type="ECO:0000313" key="9">
    <source>
        <dbReference type="EMBL" id="GAB95621.1"/>
    </source>
</evidence>
<feature type="transmembrane region" description="Helical" evidence="8">
    <location>
        <begin position="171"/>
        <end position="191"/>
    </location>
</feature>
<evidence type="ECO:0000256" key="4">
    <source>
        <dbReference type="ARBA" id="ARBA00022475"/>
    </source>
</evidence>
<comment type="subcellular location">
    <subcellularLocation>
        <location evidence="1">Cell membrane</location>
        <topology evidence="1">Multi-pass membrane protein</topology>
    </subcellularLocation>
</comment>
<dbReference type="GO" id="GO:0033214">
    <property type="term" value="P:siderophore-iron import into cell"/>
    <property type="evidence" value="ECO:0007669"/>
    <property type="project" value="TreeGrafter"/>
</dbReference>
<evidence type="ECO:0000256" key="2">
    <source>
        <dbReference type="ARBA" id="ARBA00007935"/>
    </source>
</evidence>
<gene>
    <name evidence="9" type="ORF">KILIM_024_00310</name>
</gene>
<evidence type="ECO:0000256" key="5">
    <source>
        <dbReference type="ARBA" id="ARBA00022692"/>
    </source>
</evidence>